<dbReference type="Proteomes" id="UP000094285">
    <property type="component" value="Unassembled WGS sequence"/>
</dbReference>
<evidence type="ECO:0000256" key="4">
    <source>
        <dbReference type="PROSITE-ProRule" id="PRU00601"/>
    </source>
</evidence>
<proteinExistence type="predicted"/>
<dbReference type="SUPFAM" id="SSF161219">
    <property type="entry name" value="CHY zinc finger-like"/>
    <property type="match status" value="1"/>
</dbReference>
<dbReference type="GeneID" id="30982560"/>
<protein>
    <recommendedName>
        <fullName evidence="5">CHY-type domain-containing protein</fullName>
    </recommendedName>
</protein>
<evidence type="ECO:0000256" key="3">
    <source>
        <dbReference type="ARBA" id="ARBA00022833"/>
    </source>
</evidence>
<dbReference type="GO" id="GO:0008270">
    <property type="term" value="F:zinc ion binding"/>
    <property type="evidence" value="ECO:0007669"/>
    <property type="project" value="UniProtKB-KW"/>
</dbReference>
<name>A0A1E4SDR1_9ASCO</name>
<organism evidence="6 7">
    <name type="scientific">Suhomyces tanzawaensis NRRL Y-17324</name>
    <dbReference type="NCBI Taxonomy" id="984487"/>
    <lineage>
        <taxon>Eukaryota</taxon>
        <taxon>Fungi</taxon>
        <taxon>Dikarya</taxon>
        <taxon>Ascomycota</taxon>
        <taxon>Saccharomycotina</taxon>
        <taxon>Pichiomycetes</taxon>
        <taxon>Debaryomycetaceae</taxon>
        <taxon>Suhomyces</taxon>
    </lineage>
</organism>
<evidence type="ECO:0000256" key="2">
    <source>
        <dbReference type="ARBA" id="ARBA00022771"/>
    </source>
</evidence>
<dbReference type="EMBL" id="KV453915">
    <property type="protein sequence ID" value="ODV77654.1"/>
    <property type="molecule type" value="Genomic_DNA"/>
</dbReference>
<accession>A0A1E4SDR1</accession>
<dbReference type="InterPro" id="IPR037274">
    <property type="entry name" value="Znf_CHY_sf"/>
</dbReference>
<dbReference type="InterPro" id="IPR016694">
    <property type="entry name" value="UCP017292"/>
</dbReference>
<reference evidence="7" key="1">
    <citation type="submission" date="2016-05" db="EMBL/GenBank/DDBJ databases">
        <title>Comparative genomics of biotechnologically important yeasts.</title>
        <authorList>
            <consortium name="DOE Joint Genome Institute"/>
            <person name="Riley R."/>
            <person name="Haridas S."/>
            <person name="Wolfe K.H."/>
            <person name="Lopes M.R."/>
            <person name="Hittinger C.T."/>
            <person name="Goker M."/>
            <person name="Salamov A."/>
            <person name="Wisecaver J."/>
            <person name="Long T.M."/>
            <person name="Aerts A.L."/>
            <person name="Barry K."/>
            <person name="Choi C."/>
            <person name="Clum A."/>
            <person name="Coughlan A.Y."/>
            <person name="Deshpande S."/>
            <person name="Douglass A.P."/>
            <person name="Hanson S.J."/>
            <person name="Klenk H.-P."/>
            <person name="Labutti K."/>
            <person name="Lapidus A."/>
            <person name="Lindquist E."/>
            <person name="Lipzen A."/>
            <person name="Meier-Kolthoff J.P."/>
            <person name="Ohm R.A."/>
            <person name="Otillar R.P."/>
            <person name="Pangilinan J."/>
            <person name="Peng Y."/>
            <person name="Rokas A."/>
            <person name="Rosa C.A."/>
            <person name="Scheuner C."/>
            <person name="Sibirny A.A."/>
            <person name="Slot J.C."/>
            <person name="Stielow J.B."/>
            <person name="Sun H."/>
            <person name="Kurtzman C.P."/>
            <person name="Blackwell M."/>
            <person name="Grigoriev I.V."/>
            <person name="Jeffries T.W."/>
        </authorList>
    </citation>
    <scope>NUCLEOTIDE SEQUENCE [LARGE SCALE GENOMIC DNA]</scope>
    <source>
        <strain evidence="7">NRRL Y-17324</strain>
    </source>
</reference>
<evidence type="ECO:0000256" key="1">
    <source>
        <dbReference type="ARBA" id="ARBA00022723"/>
    </source>
</evidence>
<dbReference type="PIRSF" id="PIRSF017292">
    <property type="entry name" value="UCP017292_Znf_CHY"/>
    <property type="match status" value="1"/>
</dbReference>
<evidence type="ECO:0000259" key="5">
    <source>
        <dbReference type="PROSITE" id="PS51266"/>
    </source>
</evidence>
<feature type="domain" description="CHY-type" evidence="5">
    <location>
        <begin position="18"/>
        <end position="102"/>
    </location>
</feature>
<dbReference type="PROSITE" id="PS51266">
    <property type="entry name" value="ZF_CHY"/>
    <property type="match status" value="1"/>
</dbReference>
<dbReference type="InterPro" id="IPR008913">
    <property type="entry name" value="Znf_CHY"/>
</dbReference>
<gene>
    <name evidence="6" type="ORF">CANTADRAFT_319500</name>
</gene>
<sequence>MMNCFKLGSDNVPVCGSLVDRNTRCAHYHSVLDIVAIKFRCCGTYYPCYKCHHECTKDDHEPLRWSKKELKDFKVILCGNCYSELTFHQYSGGSATCILCRANFNPKCALDYDIYFEMSGAD</sequence>
<dbReference type="STRING" id="984487.A0A1E4SDR1"/>
<dbReference type="OrthoDB" id="411372at2759"/>
<keyword evidence="7" id="KW-1185">Reference proteome</keyword>
<keyword evidence="3" id="KW-0862">Zinc</keyword>
<dbReference type="Pfam" id="PF05495">
    <property type="entry name" value="zf-CHY"/>
    <property type="match status" value="1"/>
</dbReference>
<dbReference type="RefSeq" id="XP_020062776.1">
    <property type="nucleotide sequence ID" value="XM_020208423.1"/>
</dbReference>
<keyword evidence="2 4" id="KW-0863">Zinc-finger</keyword>
<evidence type="ECO:0000313" key="7">
    <source>
        <dbReference type="Proteomes" id="UP000094285"/>
    </source>
</evidence>
<evidence type="ECO:0000313" key="6">
    <source>
        <dbReference type="EMBL" id="ODV77654.1"/>
    </source>
</evidence>
<keyword evidence="1" id="KW-0479">Metal-binding</keyword>
<dbReference type="AlphaFoldDB" id="A0A1E4SDR1"/>